<gene>
    <name evidence="3" type="ORF">CMQ_2456</name>
</gene>
<proteinExistence type="predicted"/>
<evidence type="ECO:0000256" key="2">
    <source>
        <dbReference type="SAM" id="Phobius"/>
    </source>
</evidence>
<organism evidence="4">
    <name type="scientific">Grosmannia clavigera (strain kw1407 / UAMH 11150)</name>
    <name type="common">Blue stain fungus</name>
    <name type="synonym">Graphiocladiella clavigera</name>
    <dbReference type="NCBI Taxonomy" id="655863"/>
    <lineage>
        <taxon>Eukaryota</taxon>
        <taxon>Fungi</taxon>
        <taxon>Dikarya</taxon>
        <taxon>Ascomycota</taxon>
        <taxon>Pezizomycotina</taxon>
        <taxon>Sordariomycetes</taxon>
        <taxon>Sordariomycetidae</taxon>
        <taxon>Ophiostomatales</taxon>
        <taxon>Ophiostomataceae</taxon>
        <taxon>Leptographium</taxon>
    </lineage>
</organism>
<feature type="compositionally biased region" description="Low complexity" evidence="1">
    <location>
        <begin position="568"/>
        <end position="581"/>
    </location>
</feature>
<dbReference type="FunCoup" id="F0XJQ3">
    <property type="interactions" value="8"/>
</dbReference>
<keyword evidence="2" id="KW-0472">Membrane</keyword>
<protein>
    <submittedName>
        <fullName evidence="3">Vacuolar sorting-associated protein</fullName>
    </submittedName>
</protein>
<dbReference type="InterPro" id="IPR009291">
    <property type="entry name" value="Vps62"/>
</dbReference>
<dbReference type="PANTHER" id="PTHR48172:SF2">
    <property type="entry name" value="VACUOLAR PROTEIN SORTING PROTEIN 62"/>
    <property type="match status" value="1"/>
</dbReference>
<feature type="transmembrane region" description="Helical" evidence="2">
    <location>
        <begin position="7"/>
        <end position="28"/>
    </location>
</feature>
<dbReference type="STRING" id="655863.F0XJQ3"/>
<dbReference type="HOGENOM" id="CLU_024079_4_0_1"/>
<dbReference type="eggNOG" id="ENOG502RJPB">
    <property type="taxonomic scope" value="Eukaryota"/>
</dbReference>
<dbReference type="Pfam" id="PF06101">
    <property type="entry name" value="Vps62"/>
    <property type="match status" value="1"/>
</dbReference>
<feature type="compositionally biased region" description="Basic and acidic residues" evidence="1">
    <location>
        <begin position="254"/>
        <end position="312"/>
    </location>
</feature>
<dbReference type="PANTHER" id="PTHR48172">
    <property type="match status" value="1"/>
</dbReference>
<dbReference type="OrthoDB" id="188042at2759"/>
<name>F0XJQ3_GROCL</name>
<reference evidence="3 4" key="1">
    <citation type="journal article" date="2011" name="Proc. Natl. Acad. Sci. U.S.A.">
        <title>Genome and transcriptome analyses of the mountain pine beetle-fungal symbiont Grosmannia clavigera, a lodgepole pine pathogen.</title>
        <authorList>
            <person name="DiGuistini S."/>
            <person name="Wang Y."/>
            <person name="Liao N.Y."/>
            <person name="Taylor G."/>
            <person name="Tanguay P."/>
            <person name="Feau N."/>
            <person name="Henrissat B."/>
            <person name="Chan S.K."/>
            <person name="Hesse-Orce U."/>
            <person name="Alamouti S.M."/>
            <person name="Tsui C.K.M."/>
            <person name="Docking R.T."/>
            <person name="Levasseur A."/>
            <person name="Haridas S."/>
            <person name="Robertson G."/>
            <person name="Birol I."/>
            <person name="Holt R.A."/>
            <person name="Marra M.A."/>
            <person name="Hamelin R.C."/>
            <person name="Hirst M."/>
            <person name="Jones S.J.M."/>
            <person name="Bohlmann J."/>
            <person name="Breuil C."/>
        </authorList>
    </citation>
    <scope>NUCLEOTIDE SEQUENCE [LARGE SCALE GENOMIC DNA]</scope>
    <source>
        <strain evidence="4">kw1407 / UAMH 11150</strain>
    </source>
</reference>
<sequence>MYHLRRFSIASVCVGSVIFVFWLLPLLLNPTPPTAEQRRRDHAWVSTSHHWLDRQACRWFSLCGVQHLRRDLPERLRKAPDNDSGDLRLELRSLSAPIDSLQWRTRESLGDESWEIAGQDQATEAEAAVVQETAPQPEHDAVSAADSSSDKKAIPDYVLAYAPMVHLFSDEHFWPSHIGEHVKHMEAFTNGSALTHPFPLTLDNMAQLNNETGKVYLTSMDDVEERPAWLLSRANKPIPFADDENSDGDNQGDGQRKPREDGSGHATDPRRKYPDDTTWFDVDRDHPLHQLSDPRKILSLDRHPRMDGPEDTRAHRSRIENLHQAAGGVSGFANVVNAAVAGAATAVDAIVPLETAAATDGKTPTQQKPIVVVEPQYGHKPDDSGYSAAPAILVMVDKGSGIMDAFWFFFYSYNLGQTVLGVRYGNHIGDWEHCMIRFENGVPRALFLSEHEGGQAYAWGALEKFQPKRSADEDANLPPLPKRPVIYSAVGSHAMYAVPGNHPYVLPFQMLKDVTDKGPLWDPAKNNLAYHYDYVIGENEAGSNEDIDEGDDESEISDNSGDDDGDDTTSPLLTSLTPAASNPDAPTSWFHFTGTWGDELYELGDKRQWRLFGQYHYITGPVGPKFKNLQRKKVCQTKRCRILFHLEDGGTWYH</sequence>
<keyword evidence="4" id="KW-1185">Reference proteome</keyword>
<feature type="region of interest" description="Disordered" evidence="1">
    <location>
        <begin position="238"/>
        <end position="312"/>
    </location>
</feature>
<dbReference type="InParanoid" id="F0XJQ3"/>
<feature type="region of interest" description="Disordered" evidence="1">
    <location>
        <begin position="541"/>
        <end position="582"/>
    </location>
</feature>
<dbReference type="Proteomes" id="UP000007796">
    <property type="component" value="Unassembled WGS sequence"/>
</dbReference>
<evidence type="ECO:0000313" key="3">
    <source>
        <dbReference type="EMBL" id="EFX02407.1"/>
    </source>
</evidence>
<feature type="compositionally biased region" description="Acidic residues" evidence="1">
    <location>
        <begin position="543"/>
        <end position="567"/>
    </location>
</feature>
<dbReference type="RefSeq" id="XP_014171889.1">
    <property type="nucleotide sequence ID" value="XM_014316414.1"/>
</dbReference>
<keyword evidence="2" id="KW-0812">Transmembrane</keyword>
<evidence type="ECO:0000313" key="4">
    <source>
        <dbReference type="Proteomes" id="UP000007796"/>
    </source>
</evidence>
<keyword evidence="2" id="KW-1133">Transmembrane helix</keyword>
<accession>F0XJQ3</accession>
<dbReference type="AlphaFoldDB" id="F0XJQ3"/>
<dbReference type="EMBL" id="GL629782">
    <property type="protein sequence ID" value="EFX02407.1"/>
    <property type="molecule type" value="Genomic_DNA"/>
</dbReference>
<evidence type="ECO:0000256" key="1">
    <source>
        <dbReference type="SAM" id="MobiDB-lite"/>
    </source>
</evidence>
<dbReference type="GeneID" id="25975447"/>